<dbReference type="GO" id="GO:0008168">
    <property type="term" value="F:methyltransferase activity"/>
    <property type="evidence" value="ECO:0007669"/>
    <property type="project" value="UniProtKB-KW"/>
</dbReference>
<dbReference type="EMBL" id="FZOU01000005">
    <property type="protein sequence ID" value="SNT22370.1"/>
    <property type="molecule type" value="Genomic_DNA"/>
</dbReference>
<sequence>MYALYTEGRYHRQMRVIAGTYRSRLLASPPGTATRPTSDRLRETLFNILATRVPGCRFVDLYAGTGAVGIEAISRGAEFVWFSENAVPALKTLRKNLETLKITSGFALEDRGTAALLQRLGKSPIDVVYLDPPYEAENEYTGTLSFLGSTTGRKLLAPGAIVVAEHASKSKFKLAERFGGLVRTREYKQGDASLSFYEAPADEVKTTTD</sequence>
<dbReference type="GO" id="GO:0003676">
    <property type="term" value="F:nucleic acid binding"/>
    <property type="evidence" value="ECO:0007669"/>
    <property type="project" value="InterPro"/>
</dbReference>
<evidence type="ECO:0000313" key="3">
    <source>
        <dbReference type="EMBL" id="SNT22370.1"/>
    </source>
</evidence>
<evidence type="ECO:0000313" key="4">
    <source>
        <dbReference type="Proteomes" id="UP000198356"/>
    </source>
</evidence>
<name>A0A239KWI2_9BACT</name>
<dbReference type="InterPro" id="IPR002052">
    <property type="entry name" value="DNA_methylase_N6_adenine_CS"/>
</dbReference>
<evidence type="ECO:0000256" key="2">
    <source>
        <dbReference type="ARBA" id="ARBA00022679"/>
    </source>
</evidence>
<dbReference type="GO" id="GO:0031167">
    <property type="term" value="P:rRNA methylation"/>
    <property type="evidence" value="ECO:0007669"/>
    <property type="project" value="InterPro"/>
</dbReference>
<dbReference type="SUPFAM" id="SSF53335">
    <property type="entry name" value="S-adenosyl-L-methionine-dependent methyltransferases"/>
    <property type="match status" value="1"/>
</dbReference>
<dbReference type="Gene3D" id="3.40.50.150">
    <property type="entry name" value="Vaccinia Virus protein VP39"/>
    <property type="match status" value="1"/>
</dbReference>
<dbReference type="InterPro" id="IPR004398">
    <property type="entry name" value="RNA_MeTrfase_RsmD"/>
</dbReference>
<dbReference type="NCBIfam" id="TIGR00095">
    <property type="entry name" value="16S rRNA (guanine(966)-N(2))-methyltransferase RsmD"/>
    <property type="match status" value="1"/>
</dbReference>
<dbReference type="CDD" id="cd02440">
    <property type="entry name" value="AdoMet_MTases"/>
    <property type="match status" value="1"/>
</dbReference>
<proteinExistence type="predicted"/>
<dbReference type="PANTHER" id="PTHR43542:SF1">
    <property type="entry name" value="METHYLTRANSFERASE"/>
    <property type="match status" value="1"/>
</dbReference>
<dbReference type="AlphaFoldDB" id="A0A239KWI2"/>
<keyword evidence="2 3" id="KW-0808">Transferase</keyword>
<keyword evidence="4" id="KW-1185">Reference proteome</keyword>
<dbReference type="InterPro" id="IPR029063">
    <property type="entry name" value="SAM-dependent_MTases_sf"/>
</dbReference>
<gene>
    <name evidence="3" type="ORF">SAMN05421770_105257</name>
</gene>
<keyword evidence="1 3" id="KW-0489">Methyltransferase</keyword>
<accession>A0A239KWI2</accession>
<protein>
    <submittedName>
        <fullName evidence="3">16S rRNA (Guanine(966)-N(2))-methyltransferase RsmD</fullName>
    </submittedName>
</protein>
<organism evidence="3 4">
    <name type="scientific">Granulicella rosea</name>
    <dbReference type="NCBI Taxonomy" id="474952"/>
    <lineage>
        <taxon>Bacteria</taxon>
        <taxon>Pseudomonadati</taxon>
        <taxon>Acidobacteriota</taxon>
        <taxon>Terriglobia</taxon>
        <taxon>Terriglobales</taxon>
        <taxon>Acidobacteriaceae</taxon>
        <taxon>Granulicella</taxon>
    </lineage>
</organism>
<dbReference type="PIRSF" id="PIRSF004553">
    <property type="entry name" value="CHP00095"/>
    <property type="match status" value="1"/>
</dbReference>
<dbReference type="PROSITE" id="PS00092">
    <property type="entry name" value="N6_MTASE"/>
    <property type="match status" value="1"/>
</dbReference>
<dbReference type="Proteomes" id="UP000198356">
    <property type="component" value="Unassembled WGS sequence"/>
</dbReference>
<dbReference type="Pfam" id="PF03602">
    <property type="entry name" value="Cons_hypoth95"/>
    <property type="match status" value="1"/>
</dbReference>
<dbReference type="PANTHER" id="PTHR43542">
    <property type="entry name" value="METHYLTRANSFERASE"/>
    <property type="match status" value="1"/>
</dbReference>
<evidence type="ECO:0000256" key="1">
    <source>
        <dbReference type="ARBA" id="ARBA00022603"/>
    </source>
</evidence>
<reference evidence="3 4" key="1">
    <citation type="submission" date="2017-06" db="EMBL/GenBank/DDBJ databases">
        <authorList>
            <person name="Kim H.J."/>
            <person name="Triplett B.A."/>
        </authorList>
    </citation>
    <scope>NUCLEOTIDE SEQUENCE [LARGE SCALE GENOMIC DNA]</scope>
    <source>
        <strain evidence="3 4">DSM 18704</strain>
    </source>
</reference>